<dbReference type="Gene3D" id="3.40.630.30">
    <property type="match status" value="1"/>
</dbReference>
<evidence type="ECO:0000256" key="2">
    <source>
        <dbReference type="ARBA" id="ARBA00023315"/>
    </source>
</evidence>
<accession>A0A2A7U012</accession>
<comment type="caution">
    <text evidence="4">The sequence shown here is derived from an EMBL/GenBank/DDBJ whole genome shotgun (WGS) entry which is preliminary data.</text>
</comment>
<dbReference type="OrthoDB" id="118633at2"/>
<dbReference type="PANTHER" id="PTHR43877">
    <property type="entry name" value="AMINOALKYLPHOSPHONATE N-ACETYLTRANSFERASE-RELATED-RELATED"/>
    <property type="match status" value="1"/>
</dbReference>
<evidence type="ECO:0000259" key="3">
    <source>
        <dbReference type="PROSITE" id="PS51186"/>
    </source>
</evidence>
<dbReference type="InterPro" id="IPR016181">
    <property type="entry name" value="Acyl_CoA_acyltransferase"/>
</dbReference>
<dbReference type="Proteomes" id="UP000219788">
    <property type="component" value="Unassembled WGS sequence"/>
</dbReference>
<dbReference type="PROSITE" id="PS51186">
    <property type="entry name" value="GNAT"/>
    <property type="match status" value="1"/>
</dbReference>
<protein>
    <submittedName>
        <fullName evidence="4">GNAT family N-acetyltransferase</fullName>
    </submittedName>
</protein>
<dbReference type="EMBL" id="PDDV01000013">
    <property type="protein sequence ID" value="PEH71618.1"/>
    <property type="molecule type" value="Genomic_DNA"/>
</dbReference>
<dbReference type="GO" id="GO:0016747">
    <property type="term" value="F:acyltransferase activity, transferring groups other than amino-acyl groups"/>
    <property type="evidence" value="ECO:0007669"/>
    <property type="project" value="InterPro"/>
</dbReference>
<dbReference type="InterPro" id="IPR000182">
    <property type="entry name" value="GNAT_dom"/>
</dbReference>
<proteinExistence type="predicted"/>
<reference evidence="5" key="1">
    <citation type="submission" date="2017-09" db="EMBL/GenBank/DDBJ databases">
        <title>FDA dAtabase for Regulatory Grade micrObial Sequences (FDA-ARGOS): Supporting development and validation of Infectious Disease Dx tests.</title>
        <authorList>
            <person name="Goldberg B."/>
            <person name="Campos J."/>
            <person name="Tallon L."/>
            <person name="Sadzewicz L."/>
            <person name="Ott S."/>
            <person name="Zhao X."/>
            <person name="Nagaraj S."/>
            <person name="Vavikolanu K."/>
            <person name="Aluvathingal J."/>
            <person name="Nadendla S."/>
            <person name="Geyer C."/>
            <person name="Sichtig H."/>
        </authorList>
    </citation>
    <scope>NUCLEOTIDE SEQUENCE [LARGE SCALE GENOMIC DNA]</scope>
    <source>
        <strain evidence="5">FDAARGOS_370</strain>
    </source>
</reference>
<dbReference type="AlphaFoldDB" id="A0A2A7U012"/>
<feature type="domain" description="N-acetyltransferase" evidence="3">
    <location>
        <begin position="1"/>
        <end position="146"/>
    </location>
</feature>
<name>A0A2A7U012_EDWTA</name>
<keyword evidence="1 4" id="KW-0808">Transferase</keyword>
<organism evidence="4 5">
    <name type="scientific">Edwardsiella tarda</name>
    <dbReference type="NCBI Taxonomy" id="636"/>
    <lineage>
        <taxon>Bacteria</taxon>
        <taxon>Pseudomonadati</taxon>
        <taxon>Pseudomonadota</taxon>
        <taxon>Gammaproteobacteria</taxon>
        <taxon>Enterobacterales</taxon>
        <taxon>Hafniaceae</taxon>
        <taxon>Edwardsiella</taxon>
    </lineage>
</organism>
<evidence type="ECO:0000313" key="5">
    <source>
        <dbReference type="Proteomes" id="UP000219788"/>
    </source>
</evidence>
<dbReference type="SUPFAM" id="SSF55729">
    <property type="entry name" value="Acyl-CoA N-acyltransferases (Nat)"/>
    <property type="match status" value="1"/>
</dbReference>
<dbReference type="STRING" id="636.AAW15_02130"/>
<dbReference type="CDD" id="cd04301">
    <property type="entry name" value="NAT_SF"/>
    <property type="match status" value="1"/>
</dbReference>
<evidence type="ECO:0000256" key="1">
    <source>
        <dbReference type="ARBA" id="ARBA00022679"/>
    </source>
</evidence>
<gene>
    <name evidence="4" type="ORF">CRM76_06525</name>
</gene>
<dbReference type="InterPro" id="IPR050832">
    <property type="entry name" value="Bact_Acetyltransf"/>
</dbReference>
<dbReference type="RefSeq" id="WP_098142867.1">
    <property type="nucleotide sequence ID" value="NZ_PDDV01000013.1"/>
</dbReference>
<dbReference type="Pfam" id="PF00583">
    <property type="entry name" value="Acetyltransf_1"/>
    <property type="match status" value="1"/>
</dbReference>
<evidence type="ECO:0000313" key="4">
    <source>
        <dbReference type="EMBL" id="PEH71618.1"/>
    </source>
</evidence>
<keyword evidence="2" id="KW-0012">Acyltransferase</keyword>
<sequence length="146" mass="16161">MTIVPLDETMMRLWVGLRAQLAPQTPLSQQWLEGCALLDAEPFMAFLALGQQGEGLGFIELALQADTLHRQAPAQLRLGCLFVLPERRLQGIATELVAVACAWGRQHGCDELVSEVSLDDRGQQQMHQALGFTPGARRVRYRLPLA</sequence>